<keyword evidence="1" id="KW-0560">Oxidoreductase</keyword>
<dbReference type="PANTHER" id="PTHR30466">
    <property type="entry name" value="FLAVIN REDUCTASE"/>
    <property type="match status" value="1"/>
</dbReference>
<evidence type="ECO:0000256" key="1">
    <source>
        <dbReference type="ARBA" id="ARBA00023002"/>
    </source>
</evidence>
<dbReference type="Pfam" id="PF01613">
    <property type="entry name" value="Flavin_Reduct"/>
    <property type="match status" value="1"/>
</dbReference>
<dbReference type="Gene3D" id="2.30.110.10">
    <property type="entry name" value="Electron Transport, Fmn-binding Protein, Chain A"/>
    <property type="match status" value="1"/>
</dbReference>
<keyword evidence="4" id="KW-1185">Reference proteome</keyword>
<dbReference type="GO" id="GO:0042602">
    <property type="term" value="F:riboflavin reductase (NADPH) activity"/>
    <property type="evidence" value="ECO:0007669"/>
    <property type="project" value="TreeGrafter"/>
</dbReference>
<feature type="domain" description="Flavin reductase like" evidence="2">
    <location>
        <begin position="31"/>
        <end position="178"/>
    </location>
</feature>
<gene>
    <name evidence="3" type="ORF">C8E97_3874</name>
</gene>
<dbReference type="SUPFAM" id="SSF50475">
    <property type="entry name" value="FMN-binding split barrel"/>
    <property type="match status" value="1"/>
</dbReference>
<dbReference type="InterPro" id="IPR050268">
    <property type="entry name" value="NADH-dep_flavin_reductase"/>
</dbReference>
<evidence type="ECO:0000313" key="3">
    <source>
        <dbReference type="EMBL" id="RKT55216.1"/>
    </source>
</evidence>
<dbReference type="SMART" id="SM00903">
    <property type="entry name" value="Flavin_Reduct"/>
    <property type="match status" value="1"/>
</dbReference>
<reference evidence="3 4" key="1">
    <citation type="submission" date="2018-10" db="EMBL/GenBank/DDBJ databases">
        <title>Sequencing the genomes of 1000 actinobacteria strains.</title>
        <authorList>
            <person name="Klenk H.-P."/>
        </authorList>
    </citation>
    <scope>NUCLEOTIDE SEQUENCE [LARGE SCALE GENOMIC DNA]</scope>
    <source>
        <strain evidence="3 4">DSM 43800</strain>
    </source>
</reference>
<dbReference type="RefSeq" id="WP_121006958.1">
    <property type="nucleotide sequence ID" value="NZ_RBXO01000001.1"/>
</dbReference>
<dbReference type="GO" id="GO:0010181">
    <property type="term" value="F:FMN binding"/>
    <property type="evidence" value="ECO:0007669"/>
    <property type="project" value="InterPro"/>
</dbReference>
<dbReference type="EMBL" id="RBXO01000001">
    <property type="protein sequence ID" value="RKT55216.1"/>
    <property type="molecule type" value="Genomic_DNA"/>
</dbReference>
<dbReference type="OrthoDB" id="3677205at2"/>
<dbReference type="InterPro" id="IPR002563">
    <property type="entry name" value="Flavin_Rdtase-like_dom"/>
</dbReference>
<evidence type="ECO:0000313" key="4">
    <source>
        <dbReference type="Proteomes" id="UP000282084"/>
    </source>
</evidence>
<dbReference type="AlphaFoldDB" id="A0A495W0S6"/>
<comment type="caution">
    <text evidence="3">The sequence shown here is derived from an EMBL/GenBank/DDBJ whole genome shotgun (WGS) entry which is preliminary data.</text>
</comment>
<proteinExistence type="predicted"/>
<name>A0A495W0S6_9PSEU</name>
<dbReference type="InterPro" id="IPR012349">
    <property type="entry name" value="Split_barrel_FMN-bd"/>
</dbReference>
<dbReference type="PANTHER" id="PTHR30466:SF1">
    <property type="entry name" value="FMN REDUCTASE (NADH) RUTF"/>
    <property type="match status" value="1"/>
</dbReference>
<evidence type="ECO:0000259" key="2">
    <source>
        <dbReference type="SMART" id="SM00903"/>
    </source>
</evidence>
<dbReference type="Proteomes" id="UP000282084">
    <property type="component" value="Unassembled WGS sequence"/>
</dbReference>
<accession>A0A495W0S6</accession>
<protein>
    <submittedName>
        <fullName evidence="3">Flavin reductase (DIM6/NTAB) family NADH-FMN oxidoreductase RutF</fullName>
    </submittedName>
</protein>
<sequence>MTVNGSAPNGAGHPAGPPTAQRIAQRLRETMREFATGITVLTTGGDHTHGMTANAFGSVSLDPPLVMCCVAHSAAMHAAIGGAGHFGVSILGADQEHLARYFADRRRPRGRAQFDAVRWRRGAHTGAPLLVGSPAWLECRLAHAHEGGDHTIFVGEVLATGAEPGRDPLLFFGGDYHRVAARTA</sequence>
<organism evidence="3 4">
    <name type="scientific">Saccharothrix australiensis</name>
    <dbReference type="NCBI Taxonomy" id="2072"/>
    <lineage>
        <taxon>Bacteria</taxon>
        <taxon>Bacillati</taxon>
        <taxon>Actinomycetota</taxon>
        <taxon>Actinomycetes</taxon>
        <taxon>Pseudonocardiales</taxon>
        <taxon>Pseudonocardiaceae</taxon>
        <taxon>Saccharothrix</taxon>
    </lineage>
</organism>